<keyword evidence="2" id="KW-1185">Reference proteome</keyword>
<comment type="caution">
    <text evidence="1">The sequence shown here is derived from an EMBL/GenBank/DDBJ whole genome shotgun (WGS) entry which is preliminary data.</text>
</comment>
<organism evidence="1 2">
    <name type="scientific">Phomopsis amygdali</name>
    <name type="common">Fusicoccum amygdali</name>
    <dbReference type="NCBI Taxonomy" id="1214568"/>
    <lineage>
        <taxon>Eukaryota</taxon>
        <taxon>Fungi</taxon>
        <taxon>Dikarya</taxon>
        <taxon>Ascomycota</taxon>
        <taxon>Pezizomycotina</taxon>
        <taxon>Sordariomycetes</taxon>
        <taxon>Sordariomycetidae</taxon>
        <taxon>Diaporthales</taxon>
        <taxon>Diaporthaceae</taxon>
        <taxon>Diaporthe</taxon>
    </lineage>
</organism>
<dbReference type="SUPFAM" id="SSF52540">
    <property type="entry name" value="P-loop containing nucleoside triphosphate hydrolases"/>
    <property type="match status" value="1"/>
</dbReference>
<dbReference type="Gene3D" id="3.40.50.300">
    <property type="entry name" value="P-loop containing nucleotide triphosphate hydrolases"/>
    <property type="match status" value="1"/>
</dbReference>
<gene>
    <name evidence="1" type="ORF">N8I77_013650</name>
</gene>
<dbReference type="PANTHER" id="PTHR36978">
    <property type="entry name" value="P-LOOP CONTAINING NUCLEOTIDE TRIPHOSPHATE HYDROLASE"/>
    <property type="match status" value="1"/>
</dbReference>
<accession>A0AAD9S0S4</accession>
<dbReference type="Proteomes" id="UP001265746">
    <property type="component" value="Unassembled WGS sequence"/>
</dbReference>
<proteinExistence type="predicted"/>
<evidence type="ECO:0000313" key="2">
    <source>
        <dbReference type="Proteomes" id="UP001265746"/>
    </source>
</evidence>
<dbReference type="Pfam" id="PF17784">
    <property type="entry name" value="Sulfotransfer_4"/>
    <property type="match status" value="1"/>
</dbReference>
<name>A0AAD9S0S4_PHOAM</name>
<reference evidence="1" key="1">
    <citation type="submission" date="2023-06" db="EMBL/GenBank/DDBJ databases">
        <authorList>
            <person name="Noh H."/>
        </authorList>
    </citation>
    <scope>NUCLEOTIDE SEQUENCE</scope>
    <source>
        <strain evidence="1">DUCC20226</strain>
    </source>
</reference>
<dbReference type="InterPro" id="IPR040632">
    <property type="entry name" value="Sulfotransfer_4"/>
</dbReference>
<dbReference type="AlphaFoldDB" id="A0AAD9S0S4"/>
<evidence type="ECO:0000313" key="1">
    <source>
        <dbReference type="EMBL" id="KAK2595858.1"/>
    </source>
</evidence>
<dbReference type="EMBL" id="JAUJFL010000013">
    <property type="protein sequence ID" value="KAK2595858.1"/>
    <property type="molecule type" value="Genomic_DNA"/>
</dbReference>
<sequence>MKVLVLGLPRTGTQSLADALSQLGISNVYHMREVGKNKHQGLWVQALEDNLEGKGSTWGRDDFEKILTGFEALADFPAAIFPEQLVAAYPEASIILSTRAEDGWYRSMMSTLVHHHSNMPADSTSPMAPLAIKYHSLCWDNDFPTNGRDYFRKHNDRVRSLGKGRRFLEWDAKDGWAPLCEFLGTPVPDCPFPRADDWVSYKQLVQNSAQPQPQSQP</sequence>
<protein>
    <submittedName>
        <fullName evidence="1">Uncharacterized protein</fullName>
    </submittedName>
</protein>
<dbReference type="InterPro" id="IPR027417">
    <property type="entry name" value="P-loop_NTPase"/>
</dbReference>
<dbReference type="PANTHER" id="PTHR36978:SF4">
    <property type="entry name" value="P-LOOP CONTAINING NUCLEOSIDE TRIPHOSPHATE HYDROLASE PROTEIN"/>
    <property type="match status" value="1"/>
</dbReference>